<accession>A0ABY5MY12</accession>
<keyword evidence="3" id="KW-1185">Reference proteome</keyword>
<evidence type="ECO:0000256" key="1">
    <source>
        <dbReference type="SAM" id="SignalP"/>
    </source>
</evidence>
<name>A0ABY5MY12_9SPHN</name>
<organism evidence="2 3">
    <name type="scientific">Sphingomonas glaciei</name>
    <dbReference type="NCBI Taxonomy" id="2938948"/>
    <lineage>
        <taxon>Bacteria</taxon>
        <taxon>Pseudomonadati</taxon>
        <taxon>Pseudomonadota</taxon>
        <taxon>Alphaproteobacteria</taxon>
        <taxon>Sphingomonadales</taxon>
        <taxon>Sphingomonadaceae</taxon>
        <taxon>Sphingomonas</taxon>
    </lineage>
</organism>
<feature type="signal peptide" evidence="1">
    <location>
        <begin position="1"/>
        <end position="21"/>
    </location>
</feature>
<sequence length="163" mass="17486">MSRHLITLMAALVAFPSVAWACSCADPDDLTERQMRHLLSKVSLIARGRVVAVDYPAGCSVAPLRWAYAIAGARLPVTYTIAVRETLLGRPVRTTTVVQRQGAGFDGCRPLGSAACEDTLPTVDTLWVLNRMPNGEQRSAGGCGLALAPHFLRLAKQRRSSAG</sequence>
<feature type="chain" id="PRO_5046525779" evidence="1">
    <location>
        <begin position="22"/>
        <end position="163"/>
    </location>
</feature>
<dbReference type="PROSITE" id="PS51257">
    <property type="entry name" value="PROKAR_LIPOPROTEIN"/>
    <property type="match status" value="1"/>
</dbReference>
<dbReference type="EMBL" id="CP097253">
    <property type="protein sequence ID" value="UUR09022.1"/>
    <property type="molecule type" value="Genomic_DNA"/>
</dbReference>
<dbReference type="Proteomes" id="UP000831921">
    <property type="component" value="Chromosome"/>
</dbReference>
<protein>
    <submittedName>
        <fullName evidence="2">Uncharacterized protein</fullName>
    </submittedName>
</protein>
<evidence type="ECO:0000313" key="2">
    <source>
        <dbReference type="EMBL" id="UUR09022.1"/>
    </source>
</evidence>
<keyword evidence="1" id="KW-0732">Signal</keyword>
<dbReference type="RefSeq" id="WP_249504790.1">
    <property type="nucleotide sequence ID" value="NZ_CP097253.1"/>
</dbReference>
<gene>
    <name evidence="2" type="ORF">M1K48_05220</name>
</gene>
<evidence type="ECO:0000313" key="3">
    <source>
        <dbReference type="Proteomes" id="UP000831921"/>
    </source>
</evidence>
<reference evidence="2 3" key="1">
    <citation type="submission" date="2022-05" db="EMBL/GenBank/DDBJ databases">
        <title>S8-45 Sphingomonas ultraviolaceadurans.</title>
        <authorList>
            <person name="Liu Y."/>
        </authorList>
    </citation>
    <scope>NUCLEOTIDE SEQUENCE [LARGE SCALE GENOMIC DNA]</scope>
    <source>
        <strain evidence="2 3">S8-45</strain>
    </source>
</reference>
<proteinExistence type="predicted"/>